<dbReference type="EMBL" id="VYKL01000019">
    <property type="protein sequence ID" value="KAA9023638.1"/>
    <property type="molecule type" value="Genomic_DNA"/>
</dbReference>
<dbReference type="PROSITE" id="PS00061">
    <property type="entry name" value="ADH_SHORT"/>
    <property type="match status" value="1"/>
</dbReference>
<dbReference type="Proteomes" id="UP000326671">
    <property type="component" value="Unassembled WGS sequence"/>
</dbReference>
<keyword evidence="2 3" id="KW-0560">Oxidoreductase</keyword>
<dbReference type="AlphaFoldDB" id="A0A5J5HTE6"/>
<name>A0A5J5HTE6_9BACI</name>
<evidence type="ECO:0000313" key="3">
    <source>
        <dbReference type="EMBL" id="KAA9023638.1"/>
    </source>
</evidence>
<evidence type="ECO:0000313" key="4">
    <source>
        <dbReference type="Proteomes" id="UP000326671"/>
    </source>
</evidence>
<dbReference type="PANTHER" id="PTHR24321:SF8">
    <property type="entry name" value="ESTRADIOL 17-BETA-DEHYDROGENASE 8-RELATED"/>
    <property type="match status" value="1"/>
</dbReference>
<dbReference type="EC" id="1.1.1.47" evidence="3"/>
<dbReference type="InterPro" id="IPR002347">
    <property type="entry name" value="SDR_fam"/>
</dbReference>
<dbReference type="PRINTS" id="PR00080">
    <property type="entry name" value="SDRFAMILY"/>
</dbReference>
<protein>
    <submittedName>
        <fullName evidence="3">Glucose 1-dehydrogenase</fullName>
        <ecNumber evidence="3">1.1.1.47</ecNumber>
    </submittedName>
</protein>
<sequence length="249" mass="27023">MSFTNKTVIVTGAGKGIGKGIALSYADKGAHVVVAEVDEKAGAETVRIIKEQGRDALFIQTDVRNEADIVHLMETAFHTYGRIDILINNAGKGVFKSLFDLSIEEWDDVIQTNLRSVFLGSREAAKFMRQNEGGGAIVNIASTRAIMSEPNSESYAATKGGIVAITHALAASLSNDRIMVNAISPGWIETDDYSKLSQTDHAQHLSKRVGKPEDIARACLYLTAKENDFVTGINLVVDGGMTRKMIYEE</sequence>
<dbReference type="GO" id="GO:0008206">
    <property type="term" value="P:bile acid metabolic process"/>
    <property type="evidence" value="ECO:0007669"/>
    <property type="project" value="UniProtKB-ARBA"/>
</dbReference>
<comment type="caution">
    <text evidence="3">The sequence shown here is derived from an EMBL/GenBank/DDBJ whole genome shotgun (WGS) entry which is preliminary data.</text>
</comment>
<dbReference type="PANTHER" id="PTHR24321">
    <property type="entry name" value="DEHYDROGENASES, SHORT CHAIN"/>
    <property type="match status" value="1"/>
</dbReference>
<dbReference type="InterPro" id="IPR036291">
    <property type="entry name" value="NAD(P)-bd_dom_sf"/>
</dbReference>
<dbReference type="OrthoDB" id="9803333at2"/>
<gene>
    <name evidence="3" type="ORF">F4V44_13355</name>
</gene>
<proteinExistence type="inferred from homology"/>
<dbReference type="RefSeq" id="WP_150440515.1">
    <property type="nucleotide sequence ID" value="NZ_VYKL01000019.1"/>
</dbReference>
<evidence type="ECO:0000256" key="1">
    <source>
        <dbReference type="ARBA" id="ARBA00006484"/>
    </source>
</evidence>
<dbReference type="FunFam" id="3.40.50.720:FF:000084">
    <property type="entry name" value="Short-chain dehydrogenase reductase"/>
    <property type="match status" value="1"/>
</dbReference>
<dbReference type="NCBIfam" id="NF005559">
    <property type="entry name" value="PRK07231.1"/>
    <property type="match status" value="1"/>
</dbReference>
<reference evidence="3 4" key="1">
    <citation type="submission" date="2019-09" db="EMBL/GenBank/DDBJ databases">
        <title>Whole genome sequences of isolates from the Mars Exploration Rovers.</title>
        <authorList>
            <person name="Seuylemezian A."/>
            <person name="Vaishampayan P."/>
        </authorList>
    </citation>
    <scope>NUCLEOTIDE SEQUENCE [LARGE SCALE GENOMIC DNA]</scope>
    <source>
        <strain evidence="3 4">MER_TA_151</strain>
    </source>
</reference>
<accession>A0A5J5HTE6</accession>
<dbReference type="PRINTS" id="PR00081">
    <property type="entry name" value="GDHRDH"/>
</dbReference>
<comment type="similarity">
    <text evidence="1">Belongs to the short-chain dehydrogenases/reductases (SDR) family.</text>
</comment>
<dbReference type="SUPFAM" id="SSF51735">
    <property type="entry name" value="NAD(P)-binding Rossmann-fold domains"/>
    <property type="match status" value="1"/>
</dbReference>
<dbReference type="GO" id="GO:0047936">
    <property type="term" value="F:glucose 1-dehydrogenase [NAD(P)+] activity"/>
    <property type="evidence" value="ECO:0007669"/>
    <property type="project" value="UniProtKB-EC"/>
</dbReference>
<keyword evidence="4" id="KW-1185">Reference proteome</keyword>
<dbReference type="Pfam" id="PF13561">
    <property type="entry name" value="adh_short_C2"/>
    <property type="match status" value="1"/>
</dbReference>
<dbReference type="InterPro" id="IPR020904">
    <property type="entry name" value="Sc_DH/Rdtase_CS"/>
</dbReference>
<organism evidence="3 4">
    <name type="scientific">Niallia endozanthoxylica</name>
    <dbReference type="NCBI Taxonomy" id="2036016"/>
    <lineage>
        <taxon>Bacteria</taxon>
        <taxon>Bacillati</taxon>
        <taxon>Bacillota</taxon>
        <taxon>Bacilli</taxon>
        <taxon>Bacillales</taxon>
        <taxon>Bacillaceae</taxon>
        <taxon>Niallia</taxon>
    </lineage>
</organism>
<dbReference type="Gene3D" id="3.40.50.720">
    <property type="entry name" value="NAD(P)-binding Rossmann-like Domain"/>
    <property type="match status" value="1"/>
</dbReference>
<evidence type="ECO:0000256" key="2">
    <source>
        <dbReference type="ARBA" id="ARBA00023002"/>
    </source>
</evidence>